<keyword evidence="2" id="KW-1185">Reference proteome</keyword>
<evidence type="ECO:0000313" key="1">
    <source>
        <dbReference type="EMBL" id="GCC52689.1"/>
    </source>
</evidence>
<proteinExistence type="predicted"/>
<name>A0A401UCT3_9BACT</name>
<dbReference type="Proteomes" id="UP000288227">
    <property type="component" value="Unassembled WGS sequence"/>
</dbReference>
<organism evidence="1 2">
    <name type="scientific">Chryseotalea sanaruensis</name>
    <dbReference type="NCBI Taxonomy" id="2482724"/>
    <lineage>
        <taxon>Bacteria</taxon>
        <taxon>Pseudomonadati</taxon>
        <taxon>Bacteroidota</taxon>
        <taxon>Cytophagia</taxon>
        <taxon>Cytophagales</taxon>
        <taxon>Chryseotaleaceae</taxon>
        <taxon>Chryseotalea</taxon>
    </lineage>
</organism>
<gene>
    <name evidence="1" type="ORF">SanaruYs_29270</name>
</gene>
<accession>A0A401UCT3</accession>
<protein>
    <submittedName>
        <fullName evidence="1">Uncharacterized protein</fullName>
    </submittedName>
</protein>
<sequence length="63" mass="7370">MILFIDFRDLILSKRIRAKVIRIVESPWTDDDGGKQIMRYPEIGFVDPNSKTIIRHLVLTNIT</sequence>
<comment type="caution">
    <text evidence="1">The sequence shown here is derived from an EMBL/GenBank/DDBJ whole genome shotgun (WGS) entry which is preliminary data.</text>
</comment>
<dbReference type="AlphaFoldDB" id="A0A401UCT3"/>
<evidence type="ECO:0000313" key="2">
    <source>
        <dbReference type="Proteomes" id="UP000288227"/>
    </source>
</evidence>
<reference evidence="1 2" key="1">
    <citation type="submission" date="2018-11" db="EMBL/GenBank/DDBJ databases">
        <title>Chryseotalea sanarue gen. nov., sp., nov., a member of the family Cytophagaceae, isolated from a brackish lake in Hamamatsu Japan.</title>
        <authorList>
            <person name="Maejima Y."/>
            <person name="Iino T."/>
            <person name="Muraguchi Y."/>
            <person name="Fukuda K."/>
            <person name="Ohkuma M."/>
            <person name="Moriuchi R."/>
            <person name="Dohra H."/>
            <person name="Kimbara K."/>
            <person name="Shintani M."/>
        </authorList>
    </citation>
    <scope>NUCLEOTIDE SEQUENCE [LARGE SCALE GENOMIC DNA]</scope>
    <source>
        <strain evidence="1 2">Ys</strain>
    </source>
</reference>
<dbReference type="EMBL" id="BHXQ01000005">
    <property type="protein sequence ID" value="GCC52689.1"/>
    <property type="molecule type" value="Genomic_DNA"/>
</dbReference>